<evidence type="ECO:0000256" key="3">
    <source>
        <dbReference type="ARBA" id="ARBA00022596"/>
    </source>
</evidence>
<feature type="transmembrane region" description="Helical" evidence="7">
    <location>
        <begin position="48"/>
        <end position="69"/>
    </location>
</feature>
<feature type="transmembrane region" description="Helical" evidence="7">
    <location>
        <begin position="171"/>
        <end position="193"/>
    </location>
</feature>
<feature type="transmembrane region" description="Helical" evidence="7">
    <location>
        <begin position="76"/>
        <end position="97"/>
    </location>
</feature>
<evidence type="ECO:0000313" key="8">
    <source>
        <dbReference type="EMBL" id="SPP66788.1"/>
    </source>
</evidence>
<feature type="transmembrane region" description="Helical" evidence="7">
    <location>
        <begin position="141"/>
        <end position="159"/>
    </location>
</feature>
<keyword evidence="2 7" id="KW-0813">Transport</keyword>
<evidence type="ECO:0000313" key="9">
    <source>
        <dbReference type="Proteomes" id="UP000248168"/>
    </source>
</evidence>
<comment type="similarity">
    <text evidence="7">Belongs to the NiCoT transporter (TC 2.A.52) family.</text>
</comment>
<dbReference type="InParanoid" id="A0A330LAL3"/>
<dbReference type="InterPro" id="IPR011541">
    <property type="entry name" value="Ni/Co_transpt_high_affinity"/>
</dbReference>
<dbReference type="RefSeq" id="WP_121990908.1">
    <property type="nucleotide sequence ID" value="NZ_OUNR01000022.1"/>
</dbReference>
<dbReference type="Pfam" id="PF03824">
    <property type="entry name" value="NicO"/>
    <property type="match status" value="1"/>
</dbReference>
<evidence type="ECO:0000256" key="5">
    <source>
        <dbReference type="ARBA" id="ARBA00022989"/>
    </source>
</evidence>
<protein>
    <recommendedName>
        <fullName evidence="7">Nickel/cobalt efflux system</fullName>
    </recommendedName>
</protein>
<keyword evidence="9" id="KW-1185">Reference proteome</keyword>
<evidence type="ECO:0000256" key="4">
    <source>
        <dbReference type="ARBA" id="ARBA00022692"/>
    </source>
</evidence>
<proteinExistence type="inferred from homology"/>
<dbReference type="PANTHER" id="PTHR33876:SF4">
    <property type="entry name" value="CHLOROPLAST PROTEIN FOR GROWTH AND FERTILITY 2"/>
    <property type="match status" value="1"/>
</dbReference>
<dbReference type="GO" id="GO:0015099">
    <property type="term" value="F:nickel cation transmembrane transporter activity"/>
    <property type="evidence" value="ECO:0007669"/>
    <property type="project" value="UniProtKB-UniRule"/>
</dbReference>
<sequence>MFEFNLLTFLTVGFVLGLRHALDADHLAAVSTVLAERPSMRASGLVGLWWGVGHTLTLLIVGAVVLVSGIHIPEPLALLAECGVGLLLVVLGGTLALKLFRERWHLHRHVHDGEPHVHLHSHQRREDHAHPHWTRQSLRPLLIGMAHGVAGSAALMLVIASNTSGIAQGLLYIAVFGLGSIGGMLMIGLTLSVPVIYSQAVGQRAFFAVQSAASLGSVGLGLWMLYRLVLSPDGL</sequence>
<dbReference type="GO" id="GO:0005886">
    <property type="term" value="C:plasma membrane"/>
    <property type="evidence" value="ECO:0007669"/>
    <property type="project" value="UniProtKB-SubCell"/>
</dbReference>
<organism evidence="8 9">
    <name type="scientific">Nitrospira lenta</name>
    <dbReference type="NCBI Taxonomy" id="1436998"/>
    <lineage>
        <taxon>Bacteria</taxon>
        <taxon>Pseudomonadati</taxon>
        <taxon>Nitrospirota</taxon>
        <taxon>Nitrospiria</taxon>
        <taxon>Nitrospirales</taxon>
        <taxon>Nitrospiraceae</taxon>
        <taxon>Nitrospira</taxon>
    </lineage>
</organism>
<accession>A0A330LAL3</accession>
<evidence type="ECO:0000256" key="1">
    <source>
        <dbReference type="ARBA" id="ARBA00004127"/>
    </source>
</evidence>
<evidence type="ECO:0000256" key="7">
    <source>
        <dbReference type="RuleBase" id="RU362101"/>
    </source>
</evidence>
<dbReference type="OrthoDB" id="9811044at2"/>
<comment type="subcellular location">
    <subcellularLocation>
        <location evidence="7">Cell membrane</location>
        <topology evidence="7">Multi-pass membrane protein</topology>
    </subcellularLocation>
    <subcellularLocation>
        <location evidence="1">Endomembrane system</location>
        <topology evidence="1">Multi-pass membrane protein</topology>
    </subcellularLocation>
</comment>
<reference evidence="9" key="1">
    <citation type="submission" date="2018-04" db="EMBL/GenBank/DDBJ databases">
        <authorList>
            <person name="Lucker S."/>
            <person name="Sakoula D."/>
        </authorList>
    </citation>
    <scope>NUCLEOTIDE SEQUENCE [LARGE SCALE GENOMIC DNA]</scope>
</reference>
<dbReference type="GO" id="GO:0012505">
    <property type="term" value="C:endomembrane system"/>
    <property type="evidence" value="ECO:0007669"/>
    <property type="project" value="UniProtKB-SubCell"/>
</dbReference>
<name>A0A330LAL3_9BACT</name>
<gene>
    <name evidence="8" type="ORF">NITLEN_90043</name>
</gene>
<dbReference type="EMBL" id="OUNR01000022">
    <property type="protein sequence ID" value="SPP66788.1"/>
    <property type="molecule type" value="Genomic_DNA"/>
</dbReference>
<keyword evidence="3" id="KW-0533">Nickel</keyword>
<keyword evidence="5 7" id="KW-1133">Transmembrane helix</keyword>
<feature type="transmembrane region" description="Helical" evidence="7">
    <location>
        <begin position="205"/>
        <end position="226"/>
    </location>
</feature>
<keyword evidence="6 7" id="KW-0472">Membrane</keyword>
<dbReference type="AlphaFoldDB" id="A0A330LAL3"/>
<dbReference type="PANTHER" id="PTHR33876">
    <property type="entry name" value="UNNAMED PRODUCT"/>
    <property type="match status" value="1"/>
</dbReference>
<dbReference type="InterPro" id="IPR052776">
    <property type="entry name" value="Chloro_ReproSupport/MetalTrans"/>
</dbReference>
<dbReference type="Proteomes" id="UP000248168">
    <property type="component" value="Unassembled WGS sequence"/>
</dbReference>
<evidence type="ECO:0000256" key="2">
    <source>
        <dbReference type="ARBA" id="ARBA00022448"/>
    </source>
</evidence>
<keyword evidence="4 7" id="KW-0812">Transmembrane</keyword>
<evidence type="ECO:0000256" key="6">
    <source>
        <dbReference type="ARBA" id="ARBA00023136"/>
    </source>
</evidence>